<dbReference type="Proteomes" id="UP000002945">
    <property type="component" value="Unassembled WGS sequence"/>
</dbReference>
<protein>
    <recommendedName>
        <fullName evidence="1">MoxR-vWA-beta-propeller ternary system domain-containing protein</fullName>
    </recommendedName>
</protein>
<dbReference type="STRING" id="391587.KAOT1_08734"/>
<dbReference type="EMBL" id="ABIB01000012">
    <property type="protein sequence ID" value="EDP94886.1"/>
    <property type="molecule type" value="Genomic_DNA"/>
</dbReference>
<dbReference type="eggNOG" id="ENOG5032SJ3">
    <property type="taxonomic scope" value="Bacteria"/>
</dbReference>
<reference evidence="2 3" key="1">
    <citation type="journal article" date="2011" name="J. Bacteriol.">
        <title>Genome sequence of the algicidal bacterium Kordia algicida OT-1.</title>
        <authorList>
            <person name="Lee H.S."/>
            <person name="Kang S.G."/>
            <person name="Kwon K.K."/>
            <person name="Lee J.H."/>
            <person name="Kim S.J."/>
        </authorList>
    </citation>
    <scope>NUCLEOTIDE SEQUENCE [LARGE SCALE GENOMIC DNA]</scope>
    <source>
        <strain evidence="2 3">OT-1</strain>
    </source>
</reference>
<name>A9E7B0_9FLAO</name>
<organism evidence="2 3">
    <name type="scientific">Kordia algicida OT-1</name>
    <dbReference type="NCBI Taxonomy" id="391587"/>
    <lineage>
        <taxon>Bacteria</taxon>
        <taxon>Pseudomonadati</taxon>
        <taxon>Bacteroidota</taxon>
        <taxon>Flavobacteriia</taxon>
        <taxon>Flavobacteriales</taxon>
        <taxon>Flavobacteriaceae</taxon>
        <taxon>Kordia</taxon>
    </lineage>
</organism>
<evidence type="ECO:0000313" key="3">
    <source>
        <dbReference type="Proteomes" id="UP000002945"/>
    </source>
</evidence>
<dbReference type="InterPro" id="IPR045549">
    <property type="entry name" value="bpX4"/>
</dbReference>
<feature type="domain" description="MoxR-vWA-beta-propeller ternary system" evidence="1">
    <location>
        <begin position="22"/>
        <end position="224"/>
    </location>
</feature>
<dbReference type="Pfam" id="PF19920">
    <property type="entry name" value="bpX4"/>
    <property type="match status" value="1"/>
</dbReference>
<proteinExistence type="predicted"/>
<dbReference type="OrthoDB" id="886582at2"/>
<evidence type="ECO:0000313" key="2">
    <source>
        <dbReference type="EMBL" id="EDP94886.1"/>
    </source>
</evidence>
<evidence type="ECO:0000259" key="1">
    <source>
        <dbReference type="Pfam" id="PF19920"/>
    </source>
</evidence>
<sequence>MLPTDVHTSHHFFTFLSIQNNILQTIHHLRTSGQFVLYTNQPKISASELNDVADFLAQEYENESLNYPFEAPKFHREAAVWGAKTIYYAAQFLAHRLEEPKNLGKFFEAFKGKLSPEVQLSADISLRFLPFIIKELESIDFDDWLIKILKKNMQGFQYSAIGHDLELEINEEQLATLFQNNCFRTLFIDRVIEKKDIGLTAHKIIHENVAIHLGEHTNHFWRAFISEAKTL</sequence>
<accession>A9E7B0</accession>
<dbReference type="RefSeq" id="WP_007094309.1">
    <property type="nucleotide sequence ID" value="NZ_CP142125.1"/>
</dbReference>
<dbReference type="HOGENOM" id="CLU_110625_0_0_10"/>
<gene>
    <name evidence="2" type="ORF">KAOT1_08734</name>
</gene>
<keyword evidence="3" id="KW-1185">Reference proteome</keyword>
<comment type="caution">
    <text evidence="2">The sequence shown here is derived from an EMBL/GenBank/DDBJ whole genome shotgun (WGS) entry which is preliminary data.</text>
</comment>
<dbReference type="AlphaFoldDB" id="A9E7B0"/>